<evidence type="ECO:0000313" key="2">
    <source>
        <dbReference type="EMBL" id="KAF2281490.1"/>
    </source>
</evidence>
<dbReference type="AlphaFoldDB" id="A0A6A6JXZ7"/>
<proteinExistence type="predicted"/>
<dbReference type="RefSeq" id="XP_033659027.1">
    <property type="nucleotide sequence ID" value="XM_033800566.1"/>
</dbReference>
<feature type="region of interest" description="Disordered" evidence="1">
    <location>
        <begin position="1"/>
        <end position="77"/>
    </location>
</feature>
<dbReference type="EMBL" id="ML986484">
    <property type="protein sequence ID" value="KAF2281490.1"/>
    <property type="molecule type" value="Genomic_DNA"/>
</dbReference>
<reference evidence="2" key="1">
    <citation type="journal article" date="2020" name="Stud. Mycol.">
        <title>101 Dothideomycetes genomes: a test case for predicting lifestyles and emergence of pathogens.</title>
        <authorList>
            <person name="Haridas S."/>
            <person name="Albert R."/>
            <person name="Binder M."/>
            <person name="Bloem J."/>
            <person name="Labutti K."/>
            <person name="Salamov A."/>
            <person name="Andreopoulos B."/>
            <person name="Baker S."/>
            <person name="Barry K."/>
            <person name="Bills G."/>
            <person name="Bluhm B."/>
            <person name="Cannon C."/>
            <person name="Castanera R."/>
            <person name="Culley D."/>
            <person name="Daum C."/>
            <person name="Ezra D."/>
            <person name="Gonzalez J."/>
            <person name="Henrissat B."/>
            <person name="Kuo A."/>
            <person name="Liang C."/>
            <person name="Lipzen A."/>
            <person name="Lutzoni F."/>
            <person name="Magnuson J."/>
            <person name="Mondo S."/>
            <person name="Nolan M."/>
            <person name="Ohm R."/>
            <person name="Pangilinan J."/>
            <person name="Park H.-J."/>
            <person name="Ramirez L."/>
            <person name="Alfaro M."/>
            <person name="Sun H."/>
            <person name="Tritt A."/>
            <person name="Yoshinaga Y."/>
            <person name="Zwiers L.-H."/>
            <person name="Turgeon B."/>
            <person name="Goodwin S."/>
            <person name="Spatafora J."/>
            <person name="Crous P."/>
            <person name="Grigoriev I."/>
        </authorList>
    </citation>
    <scope>NUCLEOTIDE SEQUENCE</scope>
    <source>
        <strain evidence="2">CBS 379.55</strain>
    </source>
</reference>
<gene>
    <name evidence="2" type="ORF">EI97DRAFT_454677</name>
</gene>
<feature type="compositionally biased region" description="Gly residues" evidence="1">
    <location>
        <begin position="52"/>
        <end position="65"/>
    </location>
</feature>
<dbReference type="GeneID" id="54553741"/>
<organism evidence="2 3">
    <name type="scientific">Westerdykella ornata</name>
    <dbReference type="NCBI Taxonomy" id="318751"/>
    <lineage>
        <taxon>Eukaryota</taxon>
        <taxon>Fungi</taxon>
        <taxon>Dikarya</taxon>
        <taxon>Ascomycota</taxon>
        <taxon>Pezizomycotina</taxon>
        <taxon>Dothideomycetes</taxon>
        <taxon>Pleosporomycetidae</taxon>
        <taxon>Pleosporales</taxon>
        <taxon>Sporormiaceae</taxon>
        <taxon>Westerdykella</taxon>
    </lineage>
</organism>
<feature type="compositionally biased region" description="Polar residues" evidence="1">
    <location>
        <begin position="21"/>
        <end position="33"/>
    </location>
</feature>
<evidence type="ECO:0000313" key="3">
    <source>
        <dbReference type="Proteomes" id="UP000800097"/>
    </source>
</evidence>
<keyword evidence="3" id="KW-1185">Reference proteome</keyword>
<accession>A0A6A6JXZ7</accession>
<name>A0A6A6JXZ7_WESOR</name>
<evidence type="ECO:0000256" key="1">
    <source>
        <dbReference type="SAM" id="MobiDB-lite"/>
    </source>
</evidence>
<dbReference type="Proteomes" id="UP000800097">
    <property type="component" value="Unassembled WGS sequence"/>
</dbReference>
<protein>
    <submittedName>
        <fullName evidence="2">Uncharacterized protein</fullName>
    </submittedName>
</protein>
<dbReference type="OrthoDB" id="3439627at2759"/>
<sequence>MPRAGGASDNGPFETGEHLTHGSSGDPTIQRAQKTAPMPEHEKGGALEGMNASGGGGSVGTGSGKGAPPEKMNKGRT</sequence>